<dbReference type="Proteomes" id="UP001165160">
    <property type="component" value="Unassembled WGS sequence"/>
</dbReference>
<comment type="caution">
    <text evidence="2">The sequence shown here is derived from an EMBL/GenBank/DDBJ whole genome shotgun (WGS) entry which is preliminary data.</text>
</comment>
<organism evidence="2 3">
    <name type="scientific">Triparma verrucosa</name>
    <dbReference type="NCBI Taxonomy" id="1606542"/>
    <lineage>
        <taxon>Eukaryota</taxon>
        <taxon>Sar</taxon>
        <taxon>Stramenopiles</taxon>
        <taxon>Ochrophyta</taxon>
        <taxon>Bolidophyceae</taxon>
        <taxon>Parmales</taxon>
        <taxon>Triparmaceae</taxon>
        <taxon>Triparma</taxon>
    </lineage>
</organism>
<evidence type="ECO:0008006" key="4">
    <source>
        <dbReference type="Google" id="ProtNLM"/>
    </source>
</evidence>
<dbReference type="InterPro" id="IPR007788">
    <property type="entry name" value="QCT"/>
</dbReference>
<sequence>MEISAPATASESKSPSSPSSRRSRSLKVLILATLAATLFACLYIKYNPNAQEAAAEKALLTPTKPTKEPTKEPTKDPSKPSPPITTHTKGYTLLSTFPHSRDSFTQGLFYSSTNRLIESCGLYGKSSIREIDLNTGSVIKSNLIEEKYFAEGVAEGKDGRFVMLTWKEKTGLYVDSDDLTVASKFNYRTHTGEGWGITNLGDDYVVSDGSDWLFVWDGVTMEEKRRFRVRMSDGKYVRFLNELEFYKGDILANIWYSDIIIRIDVETGIVKTIYDFKTLWPSHERSSSADCFNGIAVLDDDVLMVTGKLWPKMYKVKLDD</sequence>
<protein>
    <recommendedName>
        <fullName evidence="4">Glutamine cyclotransferase</fullName>
    </recommendedName>
</protein>
<dbReference type="GO" id="GO:0016603">
    <property type="term" value="F:glutaminyl-peptide cyclotransferase activity"/>
    <property type="evidence" value="ECO:0007669"/>
    <property type="project" value="InterPro"/>
</dbReference>
<dbReference type="Pfam" id="PF05096">
    <property type="entry name" value="Glu_cyclase_2"/>
    <property type="match status" value="1"/>
</dbReference>
<dbReference type="AlphaFoldDB" id="A0A9W7BSU6"/>
<gene>
    <name evidence="2" type="ORF">TrVE_jg7787</name>
</gene>
<dbReference type="PANTHER" id="PTHR31270:SF1">
    <property type="entry name" value="GLUTAMINYL-PEPTIDE CYCLOTRANSFERASE"/>
    <property type="match status" value="1"/>
</dbReference>
<reference evidence="3" key="1">
    <citation type="journal article" date="2023" name="Commun. Biol.">
        <title>Genome analysis of Parmales, the sister group of diatoms, reveals the evolutionary specialization of diatoms from phago-mixotrophs to photoautotrophs.</title>
        <authorList>
            <person name="Ban H."/>
            <person name="Sato S."/>
            <person name="Yoshikawa S."/>
            <person name="Yamada K."/>
            <person name="Nakamura Y."/>
            <person name="Ichinomiya M."/>
            <person name="Sato N."/>
            <person name="Blanc-Mathieu R."/>
            <person name="Endo H."/>
            <person name="Kuwata A."/>
            <person name="Ogata H."/>
        </authorList>
    </citation>
    <scope>NUCLEOTIDE SEQUENCE [LARGE SCALE GENOMIC DNA]</scope>
    <source>
        <strain evidence="3">NIES 3699</strain>
    </source>
</reference>
<proteinExistence type="predicted"/>
<evidence type="ECO:0000256" key="1">
    <source>
        <dbReference type="SAM" id="MobiDB-lite"/>
    </source>
</evidence>
<feature type="compositionally biased region" description="Basic and acidic residues" evidence="1">
    <location>
        <begin position="65"/>
        <end position="78"/>
    </location>
</feature>
<evidence type="ECO:0000313" key="2">
    <source>
        <dbReference type="EMBL" id="GMH93052.1"/>
    </source>
</evidence>
<evidence type="ECO:0000313" key="3">
    <source>
        <dbReference type="Proteomes" id="UP001165160"/>
    </source>
</evidence>
<dbReference type="EMBL" id="BRXX01000134">
    <property type="protein sequence ID" value="GMH93052.1"/>
    <property type="molecule type" value="Genomic_DNA"/>
</dbReference>
<dbReference type="PANTHER" id="PTHR31270">
    <property type="entry name" value="GLUTAMINYL-PEPTIDE CYCLOTRANSFERASE"/>
    <property type="match status" value="1"/>
</dbReference>
<keyword evidence="3" id="KW-1185">Reference proteome</keyword>
<feature type="region of interest" description="Disordered" evidence="1">
    <location>
        <begin position="1"/>
        <end position="22"/>
    </location>
</feature>
<feature type="region of interest" description="Disordered" evidence="1">
    <location>
        <begin position="58"/>
        <end position="89"/>
    </location>
</feature>
<dbReference type="SUPFAM" id="SSF101898">
    <property type="entry name" value="NHL repeat"/>
    <property type="match status" value="1"/>
</dbReference>
<accession>A0A9W7BSU6</accession>
<name>A0A9W7BSU6_9STRA</name>